<keyword evidence="2" id="KW-0815">Transposition</keyword>
<keyword evidence="4" id="KW-0233">DNA recombination</keyword>
<accession>A0A290WUJ4</accession>
<dbReference type="EMBL" id="CP023422">
    <property type="protein sequence ID" value="ATD59485.1"/>
    <property type="molecule type" value="Genomic_DNA"/>
</dbReference>
<evidence type="ECO:0000256" key="3">
    <source>
        <dbReference type="ARBA" id="ARBA00023125"/>
    </source>
</evidence>
<dbReference type="RefSeq" id="WP_096233692.1">
    <property type="nucleotide sequence ID" value="NZ_CP023422.1"/>
</dbReference>
<keyword evidence="10" id="KW-1185">Reference proteome</keyword>
<evidence type="ECO:0000256" key="1">
    <source>
        <dbReference type="ARBA" id="ARBA00010075"/>
    </source>
</evidence>
<protein>
    <submittedName>
        <fullName evidence="8">Transposase</fullName>
    </submittedName>
</protein>
<dbReference type="Pfam" id="PF01609">
    <property type="entry name" value="DDE_Tnp_1"/>
    <property type="match status" value="1"/>
</dbReference>
<evidence type="ECO:0000256" key="4">
    <source>
        <dbReference type="ARBA" id="ARBA00023172"/>
    </source>
</evidence>
<dbReference type="GO" id="GO:0004803">
    <property type="term" value="F:transposase activity"/>
    <property type="evidence" value="ECO:0007669"/>
    <property type="project" value="InterPro"/>
</dbReference>
<dbReference type="KEGG" id="jsv:CNX70_11095"/>
<dbReference type="Proteomes" id="UP000218437">
    <property type="component" value="Chromosome"/>
</dbReference>
<dbReference type="GO" id="GO:0003677">
    <property type="term" value="F:DNA binding"/>
    <property type="evidence" value="ECO:0007669"/>
    <property type="project" value="UniProtKB-KW"/>
</dbReference>
<dbReference type="InterPro" id="IPR002559">
    <property type="entry name" value="Transposase_11"/>
</dbReference>
<sequence>MSLASLLSDFSDHLQSDQFRLSARHPDHPMAFQRRRKLPLPSLVALMLTGMRKSVQTELDEFFGHLQQQAQLTHQVSAQAFAQARSKLATTAIPELNDWLIAQAQQHGYLPRWHGFRLVAADASTVRFGLRASHVKRAAVADQLVFGLFLPGAELMLSASLYSTDVGERQMLFEQLDQLGKEDLLLLDRGYPCYWMPAVLNQRRIAFCMRVEQARGGGFPCVNQFLKSGLQEQIVTLRAPDRRDALDYECPAEPQTVRLIRHVASTGKVRVLMTNLLDVEQFPAALFGDLYHQRWRIEEAFKRIKHRLHLEHVTGLSQQALMQDLAAKVICDNLQALASCAAGQQDALPTDRRINRAYVHSVLKPLLPSLLLGLAAAHLLADALALIAKRTFLHRPGQSRSRQTNAYKPHKYMAYKAA</sequence>
<dbReference type="InterPro" id="IPR012337">
    <property type="entry name" value="RNaseH-like_sf"/>
</dbReference>
<dbReference type="EMBL" id="CP023422">
    <property type="protein sequence ID" value="ATD60552.1"/>
    <property type="molecule type" value="Genomic_DNA"/>
</dbReference>
<evidence type="ECO:0000313" key="6">
    <source>
        <dbReference type="EMBL" id="ATD59485.1"/>
    </source>
</evidence>
<proteinExistence type="inferred from homology"/>
<dbReference type="AlphaFoldDB" id="A0A290WUJ4"/>
<dbReference type="EMBL" id="CP023422">
    <property type="protein sequence ID" value="ATD60212.1"/>
    <property type="molecule type" value="Genomic_DNA"/>
</dbReference>
<evidence type="ECO:0000313" key="7">
    <source>
        <dbReference type="EMBL" id="ATD60212.1"/>
    </source>
</evidence>
<dbReference type="PANTHER" id="PTHR33258">
    <property type="entry name" value="TRANSPOSASE INSL FOR INSERTION SEQUENCE ELEMENT IS186A-RELATED"/>
    <property type="match status" value="1"/>
</dbReference>
<evidence type="ECO:0000313" key="8">
    <source>
        <dbReference type="EMBL" id="ATD60552.1"/>
    </source>
</evidence>
<dbReference type="PANTHER" id="PTHR33258:SF1">
    <property type="entry name" value="TRANSPOSASE INSL FOR INSERTION SEQUENCE ELEMENT IS186A-RELATED"/>
    <property type="match status" value="1"/>
</dbReference>
<feature type="domain" description="Transposase IS4-like" evidence="5">
    <location>
        <begin position="117"/>
        <end position="333"/>
    </location>
</feature>
<dbReference type="GO" id="GO:0006313">
    <property type="term" value="P:DNA transposition"/>
    <property type="evidence" value="ECO:0007669"/>
    <property type="project" value="InterPro"/>
</dbReference>
<keyword evidence="3" id="KW-0238">DNA-binding</keyword>
<dbReference type="SUPFAM" id="SSF53098">
    <property type="entry name" value="Ribonuclease H-like"/>
    <property type="match status" value="1"/>
</dbReference>
<evidence type="ECO:0000313" key="10">
    <source>
        <dbReference type="Proteomes" id="UP000218437"/>
    </source>
</evidence>
<dbReference type="KEGG" id="jsv:CNX70_04200"/>
<organism evidence="8 10">
    <name type="scientific">Janthinobacterium svalbardensis</name>
    <dbReference type="NCBI Taxonomy" id="368607"/>
    <lineage>
        <taxon>Bacteria</taxon>
        <taxon>Pseudomonadati</taxon>
        <taxon>Pseudomonadota</taxon>
        <taxon>Betaproteobacteria</taxon>
        <taxon>Burkholderiales</taxon>
        <taxon>Oxalobacteraceae</taxon>
        <taxon>Janthinobacterium</taxon>
    </lineage>
</organism>
<dbReference type="InterPro" id="IPR047952">
    <property type="entry name" value="Transpos_IS4"/>
</dbReference>
<dbReference type="NCBIfam" id="NF033592">
    <property type="entry name" value="transpos_IS4_1"/>
    <property type="match status" value="1"/>
</dbReference>
<comment type="similarity">
    <text evidence="1">Belongs to the transposase 11 family.</text>
</comment>
<name>A0A290WUJ4_9BURK</name>
<evidence type="ECO:0000313" key="9">
    <source>
        <dbReference type="EMBL" id="ATD60659.1"/>
    </source>
</evidence>
<dbReference type="EMBL" id="CP023422">
    <property type="protein sequence ID" value="ATD60659.1"/>
    <property type="molecule type" value="Genomic_DNA"/>
</dbReference>
<gene>
    <name evidence="6" type="ORF">CNX70_04200</name>
    <name evidence="7" type="ORF">CNX70_08410</name>
    <name evidence="8" type="ORF">CNX70_10470</name>
    <name evidence="9" type="ORF">CNX70_11095</name>
</gene>
<evidence type="ECO:0000259" key="5">
    <source>
        <dbReference type="Pfam" id="PF01609"/>
    </source>
</evidence>
<evidence type="ECO:0000256" key="2">
    <source>
        <dbReference type="ARBA" id="ARBA00022578"/>
    </source>
</evidence>
<dbReference type="KEGG" id="jsv:CNX70_10470"/>
<dbReference type="KEGG" id="jsv:CNX70_08410"/>
<reference evidence="8 10" key="1">
    <citation type="submission" date="2017-09" db="EMBL/GenBank/DDBJ databases">
        <title>Complete genome sequence of Janthinobacterium svalbardensis PAMC 27463.</title>
        <authorList>
            <person name="Cho Y.-J."/>
            <person name="Cho A."/>
            <person name="Kim O.-S."/>
            <person name="Lee J.-I."/>
        </authorList>
    </citation>
    <scope>NUCLEOTIDE SEQUENCE [LARGE SCALE GENOMIC DNA]</scope>
    <source>
        <strain evidence="8 10">PAMC 27463</strain>
    </source>
</reference>